<protein>
    <submittedName>
        <fullName evidence="2">AMP-binding protein</fullName>
    </submittedName>
</protein>
<dbReference type="Gene3D" id="3.40.50.980">
    <property type="match status" value="2"/>
</dbReference>
<reference evidence="2 3" key="1">
    <citation type="submission" date="2023-03" db="EMBL/GenBank/DDBJ databases">
        <title>Bacillus Genome Sequencing.</title>
        <authorList>
            <person name="Dunlap C."/>
        </authorList>
    </citation>
    <scope>NUCLEOTIDE SEQUENCE [LARGE SCALE GENOMIC DNA]</scope>
    <source>
        <strain evidence="2 3">NRS-1717</strain>
    </source>
</reference>
<keyword evidence="3" id="KW-1185">Reference proteome</keyword>
<dbReference type="Pfam" id="PF00501">
    <property type="entry name" value="AMP-binding"/>
    <property type="match status" value="1"/>
</dbReference>
<dbReference type="EMBL" id="JARTFS010000015">
    <property type="protein sequence ID" value="MED4403278.1"/>
    <property type="molecule type" value="Genomic_DNA"/>
</dbReference>
<dbReference type="Proteomes" id="UP001342826">
    <property type="component" value="Unassembled WGS sequence"/>
</dbReference>
<proteinExistence type="predicted"/>
<sequence>LSEEETHTALTKWNDTKADYPKDKTLSQLFEDQVIRTPNQVAVVFEDQKLTYLELNEQANQWAGLLREKGVKAGTTVGMMVEESLEMIVGILAVLKAGAAYLPIDPDQVVKRTNAILKDSAARFLIVKGNQKADLDFDGDVIDMEVPLFKGRDTANLAAGQPDHNAYLIYTSGSTGTPKGVFIQHRSVVNYITWFTKEAKLHEKDKAMLVSSYAFDLGYT</sequence>
<dbReference type="RefSeq" id="WP_328015717.1">
    <property type="nucleotide sequence ID" value="NZ_JARTFS010000015.1"/>
</dbReference>
<dbReference type="InterPro" id="IPR020845">
    <property type="entry name" value="AMP-binding_CS"/>
</dbReference>
<dbReference type="InterPro" id="IPR000873">
    <property type="entry name" value="AMP-dep_synth/lig_dom"/>
</dbReference>
<feature type="non-terminal residue" evidence="2">
    <location>
        <position position="1"/>
    </location>
</feature>
<gene>
    <name evidence="2" type="ORF">P9271_18370</name>
</gene>
<comment type="caution">
    <text evidence="2">The sequence shown here is derived from an EMBL/GenBank/DDBJ whole genome shotgun (WGS) entry which is preliminary data.</text>
</comment>
<evidence type="ECO:0000313" key="3">
    <source>
        <dbReference type="Proteomes" id="UP001342826"/>
    </source>
</evidence>
<dbReference type="SUPFAM" id="SSF56801">
    <property type="entry name" value="Acetyl-CoA synthetase-like"/>
    <property type="match status" value="1"/>
</dbReference>
<evidence type="ECO:0000259" key="1">
    <source>
        <dbReference type="Pfam" id="PF00501"/>
    </source>
</evidence>
<feature type="domain" description="AMP-dependent synthetase/ligase" evidence="1">
    <location>
        <begin position="30"/>
        <end position="219"/>
    </location>
</feature>
<organism evidence="2 3">
    <name type="scientific">Metabacillus fastidiosus</name>
    <dbReference type="NCBI Taxonomy" id="1458"/>
    <lineage>
        <taxon>Bacteria</taxon>
        <taxon>Bacillati</taxon>
        <taxon>Bacillota</taxon>
        <taxon>Bacilli</taxon>
        <taxon>Bacillales</taxon>
        <taxon>Bacillaceae</taxon>
        <taxon>Metabacillus</taxon>
    </lineage>
</organism>
<accession>A0ABU6P2Y2</accession>
<name>A0ABU6P2Y2_9BACI</name>
<evidence type="ECO:0000313" key="2">
    <source>
        <dbReference type="EMBL" id="MED4403278.1"/>
    </source>
</evidence>
<dbReference type="PROSITE" id="PS00455">
    <property type="entry name" value="AMP_BINDING"/>
    <property type="match status" value="1"/>
</dbReference>
<dbReference type="PANTHER" id="PTHR45527">
    <property type="entry name" value="NONRIBOSOMAL PEPTIDE SYNTHETASE"/>
    <property type="match status" value="1"/>
</dbReference>
<dbReference type="PANTHER" id="PTHR45527:SF14">
    <property type="entry name" value="PLIPASTATIN SYNTHASE SUBUNIT B"/>
    <property type="match status" value="1"/>
</dbReference>
<feature type="non-terminal residue" evidence="2">
    <location>
        <position position="220"/>
    </location>
</feature>